<dbReference type="Pfam" id="PF13411">
    <property type="entry name" value="MerR_1"/>
    <property type="match status" value="1"/>
</dbReference>
<protein>
    <recommendedName>
        <fullName evidence="5">HTH merR-type domain-containing protein</fullName>
    </recommendedName>
</protein>
<evidence type="ECO:0000256" key="1">
    <source>
        <dbReference type="ARBA" id="ARBA00022491"/>
    </source>
</evidence>
<dbReference type="InterPro" id="IPR011256">
    <property type="entry name" value="Reg_factor_effector_dom_sf"/>
</dbReference>
<evidence type="ECO:0000313" key="6">
    <source>
        <dbReference type="EMBL" id="OUN41622.1"/>
    </source>
</evidence>
<reference evidence="7" key="1">
    <citation type="submission" date="2017-04" db="EMBL/GenBank/DDBJ databases">
        <title>Function of individual gut microbiota members based on whole genome sequencing of pure cultures obtained from chicken caecum.</title>
        <authorList>
            <person name="Medvecky M."/>
            <person name="Cejkova D."/>
            <person name="Polansky O."/>
            <person name="Karasova D."/>
            <person name="Kubasova T."/>
            <person name="Cizek A."/>
            <person name="Rychlik I."/>
        </authorList>
    </citation>
    <scope>NUCLEOTIDE SEQUENCE [LARGE SCALE GENOMIC DNA]</scope>
    <source>
        <strain evidence="7">An70</strain>
    </source>
</reference>
<dbReference type="STRING" id="1118060.GCA_000311845_01130"/>
<dbReference type="SUPFAM" id="SSF46955">
    <property type="entry name" value="Putative DNA-binding domain"/>
    <property type="match status" value="1"/>
</dbReference>
<keyword evidence="1" id="KW-0678">Repressor</keyword>
<name>A0A1Y3TYK0_9ACTN</name>
<comment type="caution">
    <text evidence="6">The sequence shown here is derived from an EMBL/GenBank/DDBJ whole genome shotgun (WGS) entry which is preliminary data.</text>
</comment>
<keyword evidence="3" id="KW-0238">DNA-binding</keyword>
<evidence type="ECO:0000256" key="2">
    <source>
        <dbReference type="ARBA" id="ARBA00023015"/>
    </source>
</evidence>
<dbReference type="Gene3D" id="3.20.80.10">
    <property type="entry name" value="Regulatory factor, effector binding domain"/>
    <property type="match status" value="1"/>
</dbReference>
<evidence type="ECO:0000259" key="5">
    <source>
        <dbReference type="PROSITE" id="PS50937"/>
    </source>
</evidence>
<dbReference type="InterPro" id="IPR000551">
    <property type="entry name" value="MerR-type_HTH_dom"/>
</dbReference>
<keyword evidence="7" id="KW-1185">Reference proteome</keyword>
<dbReference type="PANTHER" id="PTHR30204">
    <property type="entry name" value="REDOX-CYCLING DRUG-SENSING TRANSCRIPTIONAL ACTIVATOR SOXR"/>
    <property type="match status" value="1"/>
</dbReference>
<gene>
    <name evidence="6" type="ORF">B5G21_09285</name>
</gene>
<evidence type="ECO:0000256" key="4">
    <source>
        <dbReference type="ARBA" id="ARBA00023163"/>
    </source>
</evidence>
<proteinExistence type="predicted"/>
<organism evidence="6 7">
    <name type="scientific">Enorma massiliensis</name>
    <dbReference type="NCBI Taxonomy" id="1472761"/>
    <lineage>
        <taxon>Bacteria</taxon>
        <taxon>Bacillati</taxon>
        <taxon>Actinomycetota</taxon>
        <taxon>Coriobacteriia</taxon>
        <taxon>Coriobacteriales</taxon>
        <taxon>Coriobacteriaceae</taxon>
        <taxon>Enorma</taxon>
    </lineage>
</organism>
<dbReference type="EMBL" id="NFHO01000012">
    <property type="protein sequence ID" value="OUN41622.1"/>
    <property type="molecule type" value="Genomic_DNA"/>
</dbReference>
<dbReference type="SMART" id="SM00422">
    <property type="entry name" value="HTH_MERR"/>
    <property type="match status" value="1"/>
</dbReference>
<dbReference type="SUPFAM" id="SSF55136">
    <property type="entry name" value="Probable bacterial effector-binding domain"/>
    <property type="match status" value="1"/>
</dbReference>
<accession>A0A1Y3TYK0</accession>
<evidence type="ECO:0000313" key="7">
    <source>
        <dbReference type="Proteomes" id="UP000196560"/>
    </source>
</evidence>
<sequence length="294" mass="34012">MESAHQKPEHTKRNYTISEISRLFGIGIDSLRYYERLGVVSPQRGSNGYRLYDLDDMYKLSLIKDLRRLDLPMKQIKDYLDRQTVASTRELLDRERCMLEERIAQLQNDLKTVQEHAHELDDAQNRPVDAIEMVSRANRRCVELSERIERDAEMDLLIQRLHRQYEHILPHLGMLEIGGALSVEDLDAGRANVYHSVFFVLEGLEDDEDAPCDFMLEGGTYLVMRYRGAYEQNGAIYEQLLSYAALHRLEIASPPYEFYEIDNRDTADPTEFLSRIEMRVDGPAIGHSPSGNEA</sequence>
<keyword evidence="4" id="KW-0804">Transcription</keyword>
<dbReference type="PROSITE" id="PS50937">
    <property type="entry name" value="HTH_MERR_2"/>
    <property type="match status" value="1"/>
</dbReference>
<feature type="domain" description="HTH merR-type" evidence="5">
    <location>
        <begin position="14"/>
        <end position="82"/>
    </location>
</feature>
<dbReference type="RefSeq" id="WP_087186945.1">
    <property type="nucleotide sequence ID" value="NZ_NFHO01000012.1"/>
</dbReference>
<dbReference type="GO" id="GO:0003677">
    <property type="term" value="F:DNA binding"/>
    <property type="evidence" value="ECO:0007669"/>
    <property type="project" value="UniProtKB-KW"/>
</dbReference>
<dbReference type="PRINTS" id="PR00040">
    <property type="entry name" value="HTHMERR"/>
</dbReference>
<dbReference type="PANTHER" id="PTHR30204:SF69">
    <property type="entry name" value="MERR-FAMILY TRANSCRIPTIONAL REGULATOR"/>
    <property type="match status" value="1"/>
</dbReference>
<keyword evidence="2" id="KW-0805">Transcription regulation</keyword>
<dbReference type="GO" id="GO:0003700">
    <property type="term" value="F:DNA-binding transcription factor activity"/>
    <property type="evidence" value="ECO:0007669"/>
    <property type="project" value="InterPro"/>
</dbReference>
<evidence type="ECO:0000256" key="3">
    <source>
        <dbReference type="ARBA" id="ARBA00023125"/>
    </source>
</evidence>
<dbReference type="AlphaFoldDB" id="A0A1Y3TYK0"/>
<dbReference type="InterPro" id="IPR047057">
    <property type="entry name" value="MerR_fam"/>
</dbReference>
<dbReference type="InterPro" id="IPR009061">
    <property type="entry name" value="DNA-bd_dom_put_sf"/>
</dbReference>
<dbReference type="Gene3D" id="1.10.1660.10">
    <property type="match status" value="1"/>
</dbReference>
<dbReference type="Proteomes" id="UP000196560">
    <property type="component" value="Unassembled WGS sequence"/>
</dbReference>
<dbReference type="CDD" id="cd00592">
    <property type="entry name" value="HTH_MerR-like"/>
    <property type="match status" value="1"/>
</dbReference>